<evidence type="ECO:0000313" key="5">
    <source>
        <dbReference type="Proteomes" id="UP000315395"/>
    </source>
</evidence>
<evidence type="ECO:0000313" key="4">
    <source>
        <dbReference type="EMBL" id="QDO87710.1"/>
    </source>
</evidence>
<protein>
    <submittedName>
        <fullName evidence="4">DUF5129 domain-containing protein</fullName>
    </submittedName>
</protein>
<dbReference type="Pfam" id="PF17173">
    <property type="entry name" value="DUF5129"/>
    <property type="match status" value="1"/>
</dbReference>
<feature type="domain" description="DUF5129" evidence="3">
    <location>
        <begin position="39"/>
        <end position="384"/>
    </location>
</feature>
<evidence type="ECO:0000256" key="2">
    <source>
        <dbReference type="SAM" id="Phobius"/>
    </source>
</evidence>
<sequence>MSIRQRAIIGGAATLGVVGTSLGLFLSQAPEHGATALQIEDTAGILYAPDLEAAVDEMSFYEPTDVAVFTHRGGSEALIDDYALNDAALEHAKTTRPDWLSDNEQKWADDLFILGVDPEGRLVGTYFGENRKVSQDAQDDIQEAMKDDFRRGHWTEGSIAGVEAAAGQMNRPFARSGGGMFVGGAVSLATLTGAGGYLFAGTRRRNKSRAARAAGDRAMANVVRDYDETQVHANLIPEQSRYGGAMLERYADYTAAFRELTELGNQARSIPETSYDSSDSLSTLTRYQHAGEELDTLDDVIADTAALLNLDRAWPQAWERQIASLRQDLHGVDPLLSATLDEEVRGLDVAQPLREFASQSLVDLDQLRGDLDTGATTPDDALDAVRTMRDTLSGHLDTLAGAVARAYSDDESEQETMQDALRRERVRSEPTILSTTDHMWTWITIDSFHSGYTTGTQQVQASRSSSSSGSTSGYSSGGSFSGAGSSSRF</sequence>
<dbReference type="Gene3D" id="3.10.310.50">
    <property type="match status" value="1"/>
</dbReference>
<accession>A0A516G8M3</accession>
<gene>
    <name evidence="4" type="ORF">FNH13_04590</name>
</gene>
<dbReference type="RefSeq" id="WP_143782387.1">
    <property type="nucleotide sequence ID" value="NZ_CP041616.1"/>
</dbReference>
<evidence type="ECO:0000259" key="3">
    <source>
        <dbReference type="Pfam" id="PF17173"/>
    </source>
</evidence>
<feature type="region of interest" description="Disordered" evidence="1">
    <location>
        <begin position="459"/>
        <end position="489"/>
    </location>
</feature>
<keyword evidence="2" id="KW-0812">Transmembrane</keyword>
<name>A0A516G8M3_9MICO</name>
<dbReference type="Proteomes" id="UP000315395">
    <property type="component" value="Chromosome"/>
</dbReference>
<keyword evidence="2" id="KW-0472">Membrane</keyword>
<reference evidence="4 5" key="1">
    <citation type="submission" date="2019-07" db="EMBL/GenBank/DDBJ databases">
        <title>complete genome sequencing of Ornithinimicrobium sp. H23M54.</title>
        <authorList>
            <person name="Bae J.-W."/>
            <person name="Lee S.-Y."/>
        </authorList>
    </citation>
    <scope>NUCLEOTIDE SEQUENCE [LARGE SCALE GENOMIC DNA]</scope>
    <source>
        <strain evidence="4 5">H23M54</strain>
    </source>
</reference>
<keyword evidence="5" id="KW-1185">Reference proteome</keyword>
<proteinExistence type="predicted"/>
<dbReference type="KEGG" id="orz:FNH13_04590"/>
<dbReference type="EMBL" id="CP041616">
    <property type="protein sequence ID" value="QDO87710.1"/>
    <property type="molecule type" value="Genomic_DNA"/>
</dbReference>
<evidence type="ECO:0000256" key="1">
    <source>
        <dbReference type="SAM" id="MobiDB-lite"/>
    </source>
</evidence>
<keyword evidence="2" id="KW-1133">Transmembrane helix</keyword>
<dbReference type="OrthoDB" id="3249697at2"/>
<dbReference type="InterPro" id="IPR033435">
    <property type="entry name" value="DUF5129"/>
</dbReference>
<feature type="compositionally biased region" description="Low complexity" evidence="1">
    <location>
        <begin position="462"/>
        <end position="474"/>
    </location>
</feature>
<dbReference type="AlphaFoldDB" id="A0A516G8M3"/>
<organism evidence="4 5">
    <name type="scientific">Ornithinimicrobium ciconiae</name>
    <dbReference type="NCBI Taxonomy" id="2594265"/>
    <lineage>
        <taxon>Bacteria</taxon>
        <taxon>Bacillati</taxon>
        <taxon>Actinomycetota</taxon>
        <taxon>Actinomycetes</taxon>
        <taxon>Micrococcales</taxon>
        <taxon>Ornithinimicrobiaceae</taxon>
        <taxon>Ornithinimicrobium</taxon>
    </lineage>
</organism>
<feature type="transmembrane region" description="Helical" evidence="2">
    <location>
        <begin position="178"/>
        <end position="200"/>
    </location>
</feature>